<feature type="domain" description="Large ribosomal subunit protein uL30 N-terminal eukaryotes" evidence="5">
    <location>
        <begin position="117"/>
        <end position="179"/>
    </location>
</feature>
<name>A0AAN9PJN3_CLITE</name>
<dbReference type="InterPro" id="IPR035808">
    <property type="entry name" value="Ribosomal_uL30_euk_arc"/>
</dbReference>
<dbReference type="InterPro" id="IPR005998">
    <property type="entry name" value="Ribosomal_uL30_euk"/>
</dbReference>
<dbReference type="Proteomes" id="UP001359559">
    <property type="component" value="Unassembled WGS sequence"/>
</dbReference>
<dbReference type="Pfam" id="PF00327">
    <property type="entry name" value="Ribosomal_L30"/>
    <property type="match status" value="1"/>
</dbReference>
<dbReference type="PANTHER" id="PTHR11524:SF36">
    <property type="entry name" value="LARGE RIBOSOMAL SUBUNIT PROTEIN UL30Z"/>
    <property type="match status" value="1"/>
</dbReference>
<accession>A0AAN9PJN3</accession>
<gene>
    <name evidence="6" type="ORF">RJT34_11575</name>
</gene>
<keyword evidence="2" id="KW-0689">Ribosomal protein</keyword>
<keyword evidence="7" id="KW-1185">Reference proteome</keyword>
<dbReference type="SUPFAM" id="SSF55129">
    <property type="entry name" value="Ribosomal protein L30p/L7e"/>
    <property type="match status" value="1"/>
</dbReference>
<evidence type="ECO:0000259" key="4">
    <source>
        <dbReference type="Pfam" id="PF00327"/>
    </source>
</evidence>
<comment type="caution">
    <text evidence="6">The sequence shown here is derived from an EMBL/GenBank/DDBJ whole genome shotgun (WGS) entry which is preliminary data.</text>
</comment>
<evidence type="ECO:0000256" key="2">
    <source>
        <dbReference type="ARBA" id="ARBA00022980"/>
    </source>
</evidence>
<dbReference type="Pfam" id="PF08079">
    <property type="entry name" value="Ribosomal_L30_N"/>
    <property type="match status" value="1"/>
</dbReference>
<dbReference type="FunFam" id="3.30.1390.20:FF:000004">
    <property type="entry name" value="60S ribosomal protein L7"/>
    <property type="match status" value="1"/>
</dbReference>
<dbReference type="GO" id="GO:0000463">
    <property type="term" value="P:maturation of LSU-rRNA from tricistronic rRNA transcript (SSU-rRNA, 5.8S rRNA, LSU-rRNA)"/>
    <property type="evidence" value="ECO:0007669"/>
    <property type="project" value="TreeGrafter"/>
</dbReference>
<dbReference type="GO" id="GO:0003723">
    <property type="term" value="F:RNA binding"/>
    <property type="evidence" value="ECO:0007669"/>
    <property type="project" value="InterPro"/>
</dbReference>
<keyword evidence="3" id="KW-0687">Ribonucleoprotein</keyword>
<dbReference type="EMBL" id="JAYKXN010000003">
    <property type="protein sequence ID" value="KAK7300726.1"/>
    <property type="molecule type" value="Genomic_DNA"/>
</dbReference>
<evidence type="ECO:0000313" key="7">
    <source>
        <dbReference type="Proteomes" id="UP001359559"/>
    </source>
</evidence>
<evidence type="ECO:0000313" key="6">
    <source>
        <dbReference type="EMBL" id="KAK7300726.1"/>
    </source>
</evidence>
<dbReference type="Gene3D" id="3.30.1390.20">
    <property type="entry name" value="Ribosomal protein L30, ferredoxin-like fold domain"/>
    <property type="match status" value="2"/>
</dbReference>
<sequence>MIRKRFILNVTFGAVTAVPPSLTRCLTASLSLRRRLRISSQTLRRLELILKIAVFVDGQVGLQVSQILTNGRYRHHRRLPPSSPPTSTVPRSLTVASLSCDWRKTMTEEDPKALNYIPEVTLKKRKSNEAFALRKKALFQQRNFNSRKTREFIKKPEDFIFEYRNREVDLIRLKRRVKRKLPELLNPKSKPLIVIRIQGKKEMHEKTRKALYSLGLRRRFSAVFVKPTVEVLAKLQRVEPYVTYGYPNLKSIKELIYKKGNIRIDKRKVPLTDNNIVEQELGKFGIVCIEDIVHHIENAGPLFEEVVRFLWPFELNKPAEGLKGSKALFKEGGDTGHREDVINDLINKMN</sequence>
<protein>
    <submittedName>
        <fullName evidence="6">Uncharacterized protein</fullName>
    </submittedName>
</protein>
<dbReference type="CDD" id="cd01657">
    <property type="entry name" value="Ribosomal_L7_archeal_euk"/>
    <property type="match status" value="1"/>
</dbReference>
<reference evidence="6 7" key="1">
    <citation type="submission" date="2024-01" db="EMBL/GenBank/DDBJ databases">
        <title>The genomes of 5 underutilized Papilionoideae crops provide insights into root nodulation and disease resistance.</title>
        <authorList>
            <person name="Yuan L."/>
        </authorList>
    </citation>
    <scope>NUCLEOTIDE SEQUENCE [LARGE SCALE GENOMIC DNA]</scope>
    <source>
        <strain evidence="6">LY-2023</strain>
        <tissue evidence="6">Leaf</tissue>
    </source>
</reference>
<organism evidence="6 7">
    <name type="scientific">Clitoria ternatea</name>
    <name type="common">Butterfly pea</name>
    <dbReference type="NCBI Taxonomy" id="43366"/>
    <lineage>
        <taxon>Eukaryota</taxon>
        <taxon>Viridiplantae</taxon>
        <taxon>Streptophyta</taxon>
        <taxon>Embryophyta</taxon>
        <taxon>Tracheophyta</taxon>
        <taxon>Spermatophyta</taxon>
        <taxon>Magnoliopsida</taxon>
        <taxon>eudicotyledons</taxon>
        <taxon>Gunneridae</taxon>
        <taxon>Pentapetalae</taxon>
        <taxon>rosids</taxon>
        <taxon>fabids</taxon>
        <taxon>Fabales</taxon>
        <taxon>Fabaceae</taxon>
        <taxon>Papilionoideae</taxon>
        <taxon>50 kb inversion clade</taxon>
        <taxon>NPAAA clade</taxon>
        <taxon>indigoferoid/millettioid clade</taxon>
        <taxon>Phaseoleae</taxon>
        <taxon>Clitoria</taxon>
    </lineage>
</organism>
<dbReference type="InterPro" id="IPR012988">
    <property type="entry name" value="Ribosomal_uL30_N_euk"/>
</dbReference>
<dbReference type="PANTHER" id="PTHR11524">
    <property type="entry name" value="60S RIBOSOMAL PROTEIN L7"/>
    <property type="match status" value="1"/>
</dbReference>
<evidence type="ECO:0000259" key="5">
    <source>
        <dbReference type="Pfam" id="PF08079"/>
    </source>
</evidence>
<comment type="similarity">
    <text evidence="1">Belongs to the universal ribosomal protein uL30 family.</text>
</comment>
<proteinExistence type="inferred from homology"/>
<dbReference type="GO" id="GO:0003735">
    <property type="term" value="F:structural constituent of ribosome"/>
    <property type="evidence" value="ECO:0007669"/>
    <property type="project" value="TreeGrafter"/>
</dbReference>
<evidence type="ECO:0000256" key="3">
    <source>
        <dbReference type="ARBA" id="ARBA00023274"/>
    </source>
</evidence>
<dbReference type="NCBIfam" id="TIGR01310">
    <property type="entry name" value="uL30_euk"/>
    <property type="match status" value="1"/>
</dbReference>
<dbReference type="AlphaFoldDB" id="A0AAN9PJN3"/>
<dbReference type="InterPro" id="IPR036919">
    <property type="entry name" value="Ribo_uL30_ferredoxin-like_sf"/>
</dbReference>
<dbReference type="InterPro" id="IPR016082">
    <property type="entry name" value="Ribosomal_uL30_ferredoxin-like"/>
</dbReference>
<dbReference type="InterPro" id="IPR039699">
    <property type="entry name" value="Ribosomal_uL30"/>
</dbReference>
<feature type="domain" description="Large ribosomal subunit protein uL30-like ferredoxin-like fold" evidence="4">
    <location>
        <begin position="192"/>
        <end position="242"/>
    </location>
</feature>
<evidence type="ECO:0000256" key="1">
    <source>
        <dbReference type="ARBA" id="ARBA00007594"/>
    </source>
</evidence>
<dbReference type="GO" id="GO:0022625">
    <property type="term" value="C:cytosolic large ribosomal subunit"/>
    <property type="evidence" value="ECO:0007669"/>
    <property type="project" value="TreeGrafter"/>
</dbReference>